<organism evidence="3">
    <name type="scientific">Noctiluca scintillans</name>
    <name type="common">Sea sparkle</name>
    <name type="synonym">Red tide dinoflagellate</name>
    <dbReference type="NCBI Taxonomy" id="2966"/>
    <lineage>
        <taxon>Eukaryota</taxon>
        <taxon>Sar</taxon>
        <taxon>Alveolata</taxon>
        <taxon>Dinophyceae</taxon>
        <taxon>Noctilucales</taxon>
        <taxon>Noctilucaceae</taxon>
        <taxon>Noctiluca</taxon>
    </lineage>
</organism>
<keyword evidence="1" id="KW-1133">Transmembrane helix</keyword>
<keyword evidence="2" id="KW-0732">Signal</keyword>
<accession>A0A7S1ATK6</accession>
<keyword evidence="1" id="KW-0472">Membrane</keyword>
<dbReference type="EMBL" id="HBFQ01054576">
    <property type="protein sequence ID" value="CAD8864444.1"/>
    <property type="molecule type" value="Transcribed_RNA"/>
</dbReference>
<evidence type="ECO:0000313" key="3">
    <source>
        <dbReference type="EMBL" id="CAD8864444.1"/>
    </source>
</evidence>
<feature type="chain" id="PRO_5030900388" description="Transmembrane protein" evidence="2">
    <location>
        <begin position="21"/>
        <end position="143"/>
    </location>
</feature>
<keyword evidence="1" id="KW-0812">Transmembrane</keyword>
<name>A0A7S1ATK6_NOCSC</name>
<sequence length="143" mass="16106">MRRFHNIFPFLLCGVAAVKTQVGGSVEFPLDVDPNLFASFSALQSQASQVLAADDCDKQALLKTRLRKREKLRRNLTREGIPVFALITIPFVLIVSAILITWSYHDRRQRAARREALLAAKLEEEVFEVPEANKDDKDVPAEG</sequence>
<evidence type="ECO:0000256" key="1">
    <source>
        <dbReference type="SAM" id="Phobius"/>
    </source>
</evidence>
<feature type="signal peptide" evidence="2">
    <location>
        <begin position="1"/>
        <end position="20"/>
    </location>
</feature>
<evidence type="ECO:0000256" key="2">
    <source>
        <dbReference type="SAM" id="SignalP"/>
    </source>
</evidence>
<proteinExistence type="predicted"/>
<gene>
    <name evidence="3" type="ORF">NSCI0253_LOCUS38799</name>
</gene>
<feature type="transmembrane region" description="Helical" evidence="1">
    <location>
        <begin position="81"/>
        <end position="104"/>
    </location>
</feature>
<protein>
    <recommendedName>
        <fullName evidence="4">Transmembrane protein</fullName>
    </recommendedName>
</protein>
<reference evidence="3" key="1">
    <citation type="submission" date="2021-01" db="EMBL/GenBank/DDBJ databases">
        <authorList>
            <person name="Corre E."/>
            <person name="Pelletier E."/>
            <person name="Niang G."/>
            <person name="Scheremetjew M."/>
            <person name="Finn R."/>
            <person name="Kale V."/>
            <person name="Holt S."/>
            <person name="Cochrane G."/>
            <person name="Meng A."/>
            <person name="Brown T."/>
            <person name="Cohen L."/>
        </authorList>
    </citation>
    <scope>NUCLEOTIDE SEQUENCE</scope>
</reference>
<dbReference type="AlphaFoldDB" id="A0A7S1ATK6"/>
<evidence type="ECO:0008006" key="4">
    <source>
        <dbReference type="Google" id="ProtNLM"/>
    </source>
</evidence>